<dbReference type="Pfam" id="PF24068">
    <property type="entry name" value="TPD1_C"/>
    <property type="match status" value="1"/>
</dbReference>
<reference evidence="2" key="1">
    <citation type="submission" date="2023-02" db="EMBL/GenBank/DDBJ databases">
        <title>Genome of toxic invasive species Heracleum sosnowskyi carries increased number of genes despite the absence of recent whole-genome duplications.</title>
        <authorList>
            <person name="Schelkunov M."/>
            <person name="Shtratnikova V."/>
            <person name="Makarenko M."/>
            <person name="Klepikova A."/>
            <person name="Omelchenko D."/>
            <person name="Novikova G."/>
            <person name="Obukhova E."/>
            <person name="Bogdanov V."/>
            <person name="Penin A."/>
            <person name="Logacheva M."/>
        </authorList>
    </citation>
    <scope>NUCLEOTIDE SEQUENCE</scope>
    <source>
        <strain evidence="2">Hsosn_3</strain>
        <tissue evidence="2">Leaf</tissue>
    </source>
</reference>
<reference evidence="2" key="2">
    <citation type="submission" date="2023-05" db="EMBL/GenBank/DDBJ databases">
        <authorList>
            <person name="Schelkunov M.I."/>
        </authorList>
    </citation>
    <scope>NUCLEOTIDE SEQUENCE</scope>
    <source>
        <strain evidence="2">Hsosn_3</strain>
        <tissue evidence="2">Leaf</tissue>
    </source>
</reference>
<accession>A0AAD8MPC5</accession>
<gene>
    <name evidence="2" type="ORF">POM88_026563</name>
</gene>
<proteinExistence type="predicted"/>
<evidence type="ECO:0000256" key="1">
    <source>
        <dbReference type="ARBA" id="ARBA00022729"/>
    </source>
</evidence>
<evidence type="ECO:0000313" key="2">
    <source>
        <dbReference type="EMBL" id="KAK1379819.1"/>
    </source>
</evidence>
<name>A0AAD8MPC5_9APIA</name>
<dbReference type="AlphaFoldDB" id="A0AAD8MPC5"/>
<dbReference type="PANTHER" id="PTHR33184">
    <property type="entry name" value="PROTEIN TAPETUM DETERMINANT 1-LIKE-RELATED"/>
    <property type="match status" value="1"/>
</dbReference>
<keyword evidence="1" id="KW-0732">Signal</keyword>
<dbReference type="GO" id="GO:0001709">
    <property type="term" value="P:cell fate determination"/>
    <property type="evidence" value="ECO:0007669"/>
    <property type="project" value="TreeGrafter"/>
</dbReference>
<dbReference type="InterPro" id="IPR040361">
    <property type="entry name" value="TPD1"/>
</dbReference>
<dbReference type="PANTHER" id="PTHR33184:SF34">
    <property type="entry name" value="TPD1 PROTEIN HOMOLOG 1-LIKE"/>
    <property type="match status" value="1"/>
</dbReference>
<dbReference type="Proteomes" id="UP001237642">
    <property type="component" value="Unassembled WGS sequence"/>
</dbReference>
<organism evidence="2 3">
    <name type="scientific">Heracleum sosnowskyi</name>
    <dbReference type="NCBI Taxonomy" id="360622"/>
    <lineage>
        <taxon>Eukaryota</taxon>
        <taxon>Viridiplantae</taxon>
        <taxon>Streptophyta</taxon>
        <taxon>Embryophyta</taxon>
        <taxon>Tracheophyta</taxon>
        <taxon>Spermatophyta</taxon>
        <taxon>Magnoliopsida</taxon>
        <taxon>eudicotyledons</taxon>
        <taxon>Gunneridae</taxon>
        <taxon>Pentapetalae</taxon>
        <taxon>asterids</taxon>
        <taxon>campanulids</taxon>
        <taxon>Apiales</taxon>
        <taxon>Apiaceae</taxon>
        <taxon>Apioideae</taxon>
        <taxon>apioid superclade</taxon>
        <taxon>Tordylieae</taxon>
        <taxon>Tordyliinae</taxon>
        <taxon>Heracleum</taxon>
    </lineage>
</organism>
<sequence>MGLRWKLYQSGSDGSDGPGGSDGSSGSVKRIGLGCSKSSINVFQGQTAPLPSGIPTYTATVENICVTGCTISNIHLSCGWFSSARSINPRVFRRLSYNDCLVNDGQPLGPGQTITFQYANTFSYPLAVSSITCI</sequence>
<evidence type="ECO:0000313" key="3">
    <source>
        <dbReference type="Proteomes" id="UP001237642"/>
    </source>
</evidence>
<keyword evidence="3" id="KW-1185">Reference proteome</keyword>
<dbReference type="EMBL" id="JAUIZM010000006">
    <property type="protein sequence ID" value="KAK1379819.1"/>
    <property type="molecule type" value="Genomic_DNA"/>
</dbReference>
<protein>
    <submittedName>
        <fullName evidence="2">TPD1 protein-like</fullName>
    </submittedName>
</protein>
<comment type="caution">
    <text evidence="2">The sequence shown here is derived from an EMBL/GenBank/DDBJ whole genome shotgun (WGS) entry which is preliminary data.</text>
</comment>